<keyword evidence="1" id="KW-1133">Transmembrane helix</keyword>
<organism evidence="2 3">
    <name type="scientific">Borreliella japonica</name>
    <name type="common">Borrelia japonica</name>
    <dbReference type="NCBI Taxonomy" id="34095"/>
    <lineage>
        <taxon>Bacteria</taxon>
        <taxon>Pseudomonadati</taxon>
        <taxon>Spirochaetota</taxon>
        <taxon>Spirochaetia</taxon>
        <taxon>Spirochaetales</taxon>
        <taxon>Borreliaceae</taxon>
        <taxon>Borreliella</taxon>
    </lineage>
</organism>
<dbReference type="Pfam" id="PF13161">
    <property type="entry name" value="DUF3996"/>
    <property type="match status" value="1"/>
</dbReference>
<keyword evidence="1" id="KW-0812">Transmembrane</keyword>
<keyword evidence="1" id="KW-0472">Membrane</keyword>
<sequence>MLHLGNSKTIRTTIIIVLIIVLLVPISGFANSKESARGKFGAGIILPLPIALQINIGSFDLDIGLYSGVNNLFSDWKTLFIALDYIFYIHVFPGAANILNFSVGAGGYGTIWFSRFGGSQSGSGPMSIGARLPLALNLEVFRKRFDIFLRIAPGLGMNIWSGGVGFRWEVFAGLGLRFWFT</sequence>
<dbReference type="Proteomes" id="UP000199262">
    <property type="component" value="Unassembled WGS sequence"/>
</dbReference>
<accession>A0A1G4P728</accession>
<dbReference type="InterPro" id="IPR016489">
    <property type="entry name" value="BAPKO_0422-like"/>
</dbReference>
<evidence type="ECO:0008006" key="4">
    <source>
        <dbReference type="Google" id="ProtNLM"/>
    </source>
</evidence>
<gene>
    <name evidence="2" type="ORF">SAMN02983004_00292</name>
</gene>
<proteinExistence type="predicted"/>
<dbReference type="AlphaFoldDB" id="A0A1G4P728"/>
<keyword evidence="3" id="KW-1185">Reference proteome</keyword>
<evidence type="ECO:0000256" key="1">
    <source>
        <dbReference type="SAM" id="Phobius"/>
    </source>
</evidence>
<reference evidence="3" key="1">
    <citation type="submission" date="2016-10" db="EMBL/GenBank/DDBJ databases">
        <authorList>
            <person name="Varghese N."/>
            <person name="Submissions S."/>
        </authorList>
    </citation>
    <scope>NUCLEOTIDE SEQUENCE [LARGE SCALE GENOMIC DNA]</scope>
    <source>
        <strain evidence="3">ATCC 51557</strain>
    </source>
</reference>
<evidence type="ECO:0000313" key="2">
    <source>
        <dbReference type="EMBL" id="SCW27918.1"/>
    </source>
</evidence>
<evidence type="ECO:0000313" key="3">
    <source>
        <dbReference type="Proteomes" id="UP000199262"/>
    </source>
</evidence>
<protein>
    <recommendedName>
        <fullName evidence="4">DUF3996 domain-containing protein</fullName>
    </recommendedName>
</protein>
<name>A0A1G4P728_BORJA</name>
<feature type="transmembrane region" description="Helical" evidence="1">
    <location>
        <begin position="12"/>
        <end position="30"/>
    </location>
</feature>
<dbReference type="EMBL" id="FMTE01000002">
    <property type="protein sequence ID" value="SCW27918.1"/>
    <property type="molecule type" value="Genomic_DNA"/>
</dbReference>